<keyword evidence="7" id="KW-0998">Cell outer membrane</keyword>
<keyword evidence="4" id="KW-1134">Transmembrane beta strand</keyword>
<evidence type="ECO:0000256" key="8">
    <source>
        <dbReference type="SAM" id="SignalP"/>
    </source>
</evidence>
<dbReference type="InterPro" id="IPR010130">
    <property type="entry name" value="T1SS_OMP_TolC"/>
</dbReference>
<dbReference type="Proteomes" id="UP001501523">
    <property type="component" value="Unassembled WGS sequence"/>
</dbReference>
<evidence type="ECO:0000256" key="7">
    <source>
        <dbReference type="ARBA" id="ARBA00023237"/>
    </source>
</evidence>
<evidence type="ECO:0000256" key="6">
    <source>
        <dbReference type="ARBA" id="ARBA00023136"/>
    </source>
</evidence>
<dbReference type="Gene3D" id="1.20.1600.10">
    <property type="entry name" value="Outer membrane efflux proteins (OEP)"/>
    <property type="match status" value="1"/>
</dbReference>
<sequence length="464" mass="49446">MIRIRSLSLAVLLAIGASAAHADDLMQVYQEARAADPTLAGAEATKLATDENVDQSRAQLLPLIAASLDFTRARAGDNGVSLVPDPTKPGNPNATIPVDGITKTTYTRATTATLNQSVLDISKWTALKASRYTAQAGAATYDAAQQALLVRVASAYFNVLSALDALKFADANEKALGRQLEQAQQRFEVGLAAITDVNDAKAQHDQAIASVISNQNNVDQTREAVRQITNQEPGEFKKLRESLPLDHPTPDDPKAWVDVALKQNPALHSAALQVEAANANINTARAGHLPTIGAQLSYGRSPSWGDSSLGGVGEFHNFSGDPKWGSSISLVLNVPIFSGGATQSRVRQAIYNRDFAQDQFEVNRRLVEATTRNNFRSVIAGASEVEATRAAVVSAQSSVEATKAGYEVGTRTIVDVLISQQTLLQAQSSYSAARHTFVLNGLLLKQAAGVIEVKDIEAINALLE</sequence>
<keyword evidence="3" id="KW-0813">Transport</keyword>
<dbReference type="Pfam" id="PF02321">
    <property type="entry name" value="OEP"/>
    <property type="match status" value="2"/>
</dbReference>
<name>A0ABP3TZ47_9GAMM</name>
<keyword evidence="10" id="KW-1185">Reference proteome</keyword>
<evidence type="ECO:0000313" key="10">
    <source>
        <dbReference type="Proteomes" id="UP001501523"/>
    </source>
</evidence>
<keyword evidence="5" id="KW-0812">Transmembrane</keyword>
<keyword evidence="8" id="KW-0732">Signal</keyword>
<dbReference type="RefSeq" id="WP_343792013.1">
    <property type="nucleotide sequence ID" value="NZ_BAAAEU010000023.1"/>
</dbReference>
<protein>
    <submittedName>
        <fullName evidence="9">TolC family outer membrane protein</fullName>
    </submittedName>
</protein>
<gene>
    <name evidence="9" type="ORF">GCM10009105_27020</name>
</gene>
<dbReference type="InterPro" id="IPR051906">
    <property type="entry name" value="TolC-like"/>
</dbReference>
<comment type="caution">
    <text evidence="9">The sequence shown here is derived from an EMBL/GenBank/DDBJ whole genome shotgun (WGS) entry which is preliminary data.</text>
</comment>
<keyword evidence="6" id="KW-0472">Membrane</keyword>
<reference evidence="10" key="1">
    <citation type="journal article" date="2019" name="Int. J. Syst. Evol. Microbiol.">
        <title>The Global Catalogue of Microorganisms (GCM) 10K type strain sequencing project: providing services to taxonomists for standard genome sequencing and annotation.</title>
        <authorList>
            <consortium name="The Broad Institute Genomics Platform"/>
            <consortium name="The Broad Institute Genome Sequencing Center for Infectious Disease"/>
            <person name="Wu L."/>
            <person name="Ma J."/>
        </authorList>
    </citation>
    <scope>NUCLEOTIDE SEQUENCE [LARGE SCALE GENOMIC DNA]</scope>
    <source>
        <strain evidence="10">JCM 15421</strain>
    </source>
</reference>
<dbReference type="PANTHER" id="PTHR30026:SF20">
    <property type="entry name" value="OUTER MEMBRANE PROTEIN TOLC"/>
    <property type="match status" value="1"/>
</dbReference>
<accession>A0ABP3TZ47</accession>
<dbReference type="PANTHER" id="PTHR30026">
    <property type="entry name" value="OUTER MEMBRANE PROTEIN TOLC"/>
    <property type="match status" value="1"/>
</dbReference>
<evidence type="ECO:0000256" key="1">
    <source>
        <dbReference type="ARBA" id="ARBA00004442"/>
    </source>
</evidence>
<evidence type="ECO:0000256" key="5">
    <source>
        <dbReference type="ARBA" id="ARBA00022692"/>
    </source>
</evidence>
<feature type="chain" id="PRO_5046021174" evidence="8">
    <location>
        <begin position="23"/>
        <end position="464"/>
    </location>
</feature>
<proteinExistence type="inferred from homology"/>
<evidence type="ECO:0000256" key="3">
    <source>
        <dbReference type="ARBA" id="ARBA00022448"/>
    </source>
</evidence>
<evidence type="ECO:0000256" key="4">
    <source>
        <dbReference type="ARBA" id="ARBA00022452"/>
    </source>
</evidence>
<dbReference type="EMBL" id="BAAAEU010000023">
    <property type="protein sequence ID" value="GAA0718932.1"/>
    <property type="molecule type" value="Genomic_DNA"/>
</dbReference>
<comment type="similarity">
    <text evidence="2">Belongs to the outer membrane factor (OMF) (TC 1.B.17) family.</text>
</comment>
<dbReference type="InterPro" id="IPR003423">
    <property type="entry name" value="OMP_efflux"/>
</dbReference>
<feature type="signal peptide" evidence="8">
    <location>
        <begin position="1"/>
        <end position="22"/>
    </location>
</feature>
<dbReference type="SUPFAM" id="SSF56954">
    <property type="entry name" value="Outer membrane efflux proteins (OEP)"/>
    <property type="match status" value="1"/>
</dbReference>
<evidence type="ECO:0000256" key="2">
    <source>
        <dbReference type="ARBA" id="ARBA00007613"/>
    </source>
</evidence>
<organism evidence="9 10">
    <name type="scientific">Dokdonella soli</name>
    <dbReference type="NCBI Taxonomy" id="529810"/>
    <lineage>
        <taxon>Bacteria</taxon>
        <taxon>Pseudomonadati</taxon>
        <taxon>Pseudomonadota</taxon>
        <taxon>Gammaproteobacteria</taxon>
        <taxon>Lysobacterales</taxon>
        <taxon>Rhodanobacteraceae</taxon>
        <taxon>Dokdonella</taxon>
    </lineage>
</organism>
<evidence type="ECO:0000313" key="9">
    <source>
        <dbReference type="EMBL" id="GAA0718932.1"/>
    </source>
</evidence>
<comment type="subcellular location">
    <subcellularLocation>
        <location evidence="1">Cell outer membrane</location>
    </subcellularLocation>
</comment>
<dbReference type="NCBIfam" id="TIGR01844">
    <property type="entry name" value="type_I_sec_TolC"/>
    <property type="match status" value="1"/>
</dbReference>